<sequence>MATELTVQSERAFQKVCIMLYLGEIFRERY</sequence>
<dbReference type="Proteomes" id="UP000019384">
    <property type="component" value="Unassembled WGS sequence"/>
</dbReference>
<gene>
    <name evidence="1" type="ORF">KUCA_T00003570001</name>
</gene>
<dbReference type="AlphaFoldDB" id="W6MQQ2"/>
<reference evidence="1" key="2">
    <citation type="submission" date="2014-02" db="EMBL/GenBank/DDBJ databases">
        <title>Complete DNA sequence of /Kuraishia capsulata/ illustrates novel genomic features among budding yeasts (/Saccharomycotina/).</title>
        <authorList>
            <person name="Morales L."/>
            <person name="Noel B."/>
            <person name="Porcel B."/>
            <person name="Marcet-Houben M."/>
            <person name="Hullo M-F."/>
            <person name="Sacerdot C."/>
            <person name="Tekaia F."/>
            <person name="Leh-Louis V."/>
            <person name="Despons L."/>
            <person name="Khanna V."/>
            <person name="Aury J-M."/>
            <person name="Barbe V."/>
            <person name="Couloux A."/>
            <person name="Labadie K."/>
            <person name="Pelletier E."/>
            <person name="Souciet J-L."/>
            <person name="Boekhout T."/>
            <person name="Gabaldon T."/>
            <person name="Wincker P."/>
            <person name="Dujon B."/>
        </authorList>
    </citation>
    <scope>NUCLEOTIDE SEQUENCE</scope>
    <source>
        <strain evidence="1">CBS 1993</strain>
    </source>
</reference>
<dbReference type="HOGENOM" id="CLU_3406498_0_0_1"/>
<organism evidence="1 2">
    <name type="scientific">Kuraishia capsulata CBS 1993</name>
    <dbReference type="NCBI Taxonomy" id="1382522"/>
    <lineage>
        <taxon>Eukaryota</taxon>
        <taxon>Fungi</taxon>
        <taxon>Dikarya</taxon>
        <taxon>Ascomycota</taxon>
        <taxon>Saccharomycotina</taxon>
        <taxon>Pichiomycetes</taxon>
        <taxon>Pichiales</taxon>
        <taxon>Pichiaceae</taxon>
        <taxon>Kuraishia</taxon>
    </lineage>
</organism>
<evidence type="ECO:0000313" key="1">
    <source>
        <dbReference type="EMBL" id="CDK27592.1"/>
    </source>
</evidence>
<keyword evidence="2" id="KW-1185">Reference proteome</keyword>
<accession>W6MQQ2</accession>
<evidence type="ECO:0000313" key="2">
    <source>
        <dbReference type="Proteomes" id="UP000019384"/>
    </source>
</evidence>
<protein>
    <submittedName>
        <fullName evidence="1">Uncharacterized protein</fullName>
    </submittedName>
</protein>
<proteinExistence type="predicted"/>
<dbReference type="GeneID" id="34520973"/>
<reference evidence="1" key="1">
    <citation type="submission" date="2013-12" db="EMBL/GenBank/DDBJ databases">
        <authorList>
            <person name="Genoscope - CEA"/>
        </authorList>
    </citation>
    <scope>NUCLEOTIDE SEQUENCE</scope>
    <source>
        <strain evidence="1">CBS 1993</strain>
    </source>
</reference>
<dbReference type="EMBL" id="HG793128">
    <property type="protein sequence ID" value="CDK27592.1"/>
    <property type="molecule type" value="Genomic_DNA"/>
</dbReference>
<name>W6MQQ2_9ASCO</name>
<dbReference type="RefSeq" id="XP_022459585.1">
    <property type="nucleotide sequence ID" value="XM_022601998.1"/>
</dbReference>